<evidence type="ECO:0000259" key="6">
    <source>
        <dbReference type="PROSITE" id="PS51005"/>
    </source>
</evidence>
<gene>
    <name evidence="7" type="ORF">C1H46_026244</name>
</gene>
<keyword evidence="4" id="KW-0539">Nucleus</keyword>
<comment type="caution">
    <text evidence="7">The sequence shown here is derived from an EMBL/GenBank/DDBJ whole genome shotgun (WGS) entry which is preliminary data.</text>
</comment>
<evidence type="ECO:0000256" key="4">
    <source>
        <dbReference type="ARBA" id="ARBA00023242"/>
    </source>
</evidence>
<feature type="region of interest" description="Disordered" evidence="5">
    <location>
        <begin position="368"/>
        <end position="387"/>
    </location>
</feature>
<dbReference type="AlphaFoldDB" id="A0A540LNY9"/>
<dbReference type="InterPro" id="IPR036093">
    <property type="entry name" value="NAC_dom_sf"/>
</dbReference>
<dbReference type="Pfam" id="PF02365">
    <property type="entry name" value="NAM"/>
    <property type="match status" value="1"/>
</dbReference>
<evidence type="ECO:0000313" key="7">
    <source>
        <dbReference type="EMBL" id="TQD88183.1"/>
    </source>
</evidence>
<name>A0A540LNY9_MALBA</name>
<protein>
    <recommendedName>
        <fullName evidence="6">NAC domain-containing protein</fullName>
    </recommendedName>
</protein>
<keyword evidence="1" id="KW-0805">Transcription regulation</keyword>
<dbReference type="Gene3D" id="2.170.150.80">
    <property type="entry name" value="NAC domain"/>
    <property type="match status" value="1"/>
</dbReference>
<dbReference type="SUPFAM" id="SSF101941">
    <property type="entry name" value="NAC domain"/>
    <property type="match status" value="2"/>
</dbReference>
<dbReference type="InterPro" id="IPR044799">
    <property type="entry name" value="SOG1-like"/>
</dbReference>
<accession>A0A540LNY9</accession>
<dbReference type="GO" id="GO:0003700">
    <property type="term" value="F:DNA-binding transcription factor activity"/>
    <property type="evidence" value="ECO:0007669"/>
    <property type="project" value="InterPro"/>
</dbReference>
<dbReference type="PANTHER" id="PTHR31079">
    <property type="entry name" value="NAC DOMAIN-CONTAINING PROTEIN 73"/>
    <property type="match status" value="1"/>
</dbReference>
<dbReference type="PANTHER" id="PTHR31079:SF20">
    <property type="entry name" value="NAC DOMAIN-CONTAINING PROTEIN 10"/>
    <property type="match status" value="1"/>
</dbReference>
<organism evidence="7 8">
    <name type="scientific">Malus baccata</name>
    <name type="common">Siberian crab apple</name>
    <name type="synonym">Pyrus baccata</name>
    <dbReference type="NCBI Taxonomy" id="106549"/>
    <lineage>
        <taxon>Eukaryota</taxon>
        <taxon>Viridiplantae</taxon>
        <taxon>Streptophyta</taxon>
        <taxon>Embryophyta</taxon>
        <taxon>Tracheophyta</taxon>
        <taxon>Spermatophyta</taxon>
        <taxon>Magnoliopsida</taxon>
        <taxon>eudicotyledons</taxon>
        <taxon>Gunneridae</taxon>
        <taxon>Pentapetalae</taxon>
        <taxon>rosids</taxon>
        <taxon>fabids</taxon>
        <taxon>Rosales</taxon>
        <taxon>Rosaceae</taxon>
        <taxon>Amygdaloideae</taxon>
        <taxon>Maleae</taxon>
        <taxon>Malus</taxon>
    </lineage>
</organism>
<evidence type="ECO:0000313" key="8">
    <source>
        <dbReference type="Proteomes" id="UP000315295"/>
    </source>
</evidence>
<evidence type="ECO:0000256" key="3">
    <source>
        <dbReference type="ARBA" id="ARBA00023163"/>
    </source>
</evidence>
<dbReference type="GO" id="GO:0005634">
    <property type="term" value="C:nucleus"/>
    <property type="evidence" value="ECO:0007669"/>
    <property type="project" value="TreeGrafter"/>
</dbReference>
<sequence length="415" mass="46947">MTWCNDSDDERAIQIIGAPPPNNPNNPNEFRNITCPSCGHHIEFQDQAGIHDLPGLPAGVKFDPTDQEILQHLEAKVLSDTRKLHPLIDEFIPTLEGENGICYTHPEKLPEYKSGEIVEGEELDWEAGRNMDQAGVHEEKKAAEEEELKVESHERREIPSWFRAETEGNRKMLRSKRMIVIELLGMMSIPNFIWASDVHAGVNKDGQIRHFFHRPSKAYTTGTRKRRKVHTEEDGSETRWHKTGKTRPVLVGGAVKGFKKILVLYTNYGRQRKPEKTNWVMHQYHLGNNEEEKDGELVVSKVFYQTQPRQCGSSKDVPAFDHHKGVNIRGGQGHDGLISAATNPLPLAKKAGLVEYYDPGGPFINYDHHQHNHNQGADNRESPPHELIPNLVVQGDGSSFIRLTSDASKGKLERK</sequence>
<dbReference type="STRING" id="106549.A0A540LNY9"/>
<keyword evidence="3" id="KW-0804">Transcription</keyword>
<dbReference type="InterPro" id="IPR003441">
    <property type="entry name" value="NAC-dom"/>
</dbReference>
<keyword evidence="8" id="KW-1185">Reference proteome</keyword>
<proteinExistence type="predicted"/>
<feature type="domain" description="NAC" evidence="6">
    <location>
        <begin position="56"/>
        <end position="305"/>
    </location>
</feature>
<keyword evidence="2" id="KW-0238">DNA-binding</keyword>
<dbReference type="GO" id="GO:0000976">
    <property type="term" value="F:transcription cis-regulatory region binding"/>
    <property type="evidence" value="ECO:0007669"/>
    <property type="project" value="TreeGrafter"/>
</dbReference>
<dbReference type="PROSITE" id="PS51005">
    <property type="entry name" value="NAC"/>
    <property type="match status" value="1"/>
</dbReference>
<dbReference type="EMBL" id="VIEB01000514">
    <property type="protein sequence ID" value="TQD88183.1"/>
    <property type="molecule type" value="Genomic_DNA"/>
</dbReference>
<dbReference type="Proteomes" id="UP000315295">
    <property type="component" value="Unassembled WGS sequence"/>
</dbReference>
<evidence type="ECO:0000256" key="2">
    <source>
        <dbReference type="ARBA" id="ARBA00023125"/>
    </source>
</evidence>
<evidence type="ECO:0000256" key="5">
    <source>
        <dbReference type="SAM" id="MobiDB-lite"/>
    </source>
</evidence>
<evidence type="ECO:0000256" key="1">
    <source>
        <dbReference type="ARBA" id="ARBA00023015"/>
    </source>
</evidence>
<reference evidence="7 8" key="1">
    <citation type="journal article" date="2019" name="G3 (Bethesda)">
        <title>Sequencing of a Wild Apple (Malus baccata) Genome Unravels the Differences Between Cultivated and Wild Apple Species Regarding Disease Resistance and Cold Tolerance.</title>
        <authorList>
            <person name="Chen X."/>
        </authorList>
    </citation>
    <scope>NUCLEOTIDE SEQUENCE [LARGE SCALE GENOMIC DNA]</scope>
    <source>
        <strain evidence="8">cv. Shandingzi</strain>
        <tissue evidence="7">Leaves</tissue>
    </source>
</reference>